<evidence type="ECO:0000256" key="8">
    <source>
        <dbReference type="ARBA" id="ARBA00023180"/>
    </source>
</evidence>
<dbReference type="EMBL" id="JAOTOJ010000015">
    <property type="protein sequence ID" value="KAK9392843.1"/>
    <property type="molecule type" value="Genomic_DNA"/>
</dbReference>
<dbReference type="PRINTS" id="PR00237">
    <property type="entry name" value="GPCRRHODOPSN"/>
</dbReference>
<dbReference type="FunFam" id="1.20.1070.10:FF:000109">
    <property type="entry name" value="Leukotriene B4 receptor"/>
    <property type="match status" value="1"/>
</dbReference>
<dbReference type="Gene3D" id="1.20.1070.10">
    <property type="entry name" value="Rhodopsin 7-helix transmembrane proteins"/>
    <property type="match status" value="1"/>
</dbReference>
<evidence type="ECO:0000313" key="15">
    <source>
        <dbReference type="Proteomes" id="UP001474421"/>
    </source>
</evidence>
<keyword evidence="7 10" id="KW-0675">Receptor</keyword>
<evidence type="ECO:0000256" key="7">
    <source>
        <dbReference type="ARBA" id="ARBA00023170"/>
    </source>
</evidence>
<dbReference type="InterPro" id="IPR050119">
    <property type="entry name" value="CCR1-9-like"/>
</dbReference>
<dbReference type="GO" id="GO:0009897">
    <property type="term" value="C:external side of plasma membrane"/>
    <property type="evidence" value="ECO:0007669"/>
    <property type="project" value="TreeGrafter"/>
</dbReference>
<dbReference type="GO" id="GO:0019722">
    <property type="term" value="P:calcium-mediated signaling"/>
    <property type="evidence" value="ECO:0007669"/>
    <property type="project" value="TreeGrafter"/>
</dbReference>
<feature type="region of interest" description="Disordered" evidence="11">
    <location>
        <begin position="264"/>
        <end position="291"/>
    </location>
</feature>
<comment type="caution">
    <text evidence="14">The sequence shown here is derived from an EMBL/GenBank/DDBJ whole genome shotgun (WGS) entry which is preliminary data.</text>
</comment>
<sequence length="291" mass="32586">MKRKPPTVVLILQLAVADLLILLTLPIWIYSFANQWPFGIGACKGLVFVIYCSLYASVFFIMCLSLERFLAVVHPFALQRWKKTMVIHLVVVMIWFFSIVLGSAIIPFQTINDTVGDLQCATREYATEAQAVIHLLSETILGFVVPFTVICTCYIYVGKRIGAMACPSKRRSTKLITSVVVIFCLCWFPHHFFNLITVISVLLQDSNSETAQTLEKISEAGVWIAGAVIFISSCINPLLYAFAARNIQSSARFTKLSKLFEQVAPSERQEPNLETTSPDEKEESLTSTEIV</sequence>
<dbReference type="InterPro" id="IPR017452">
    <property type="entry name" value="GPCR_Rhodpsn_7TM"/>
</dbReference>
<evidence type="ECO:0000256" key="10">
    <source>
        <dbReference type="RuleBase" id="RU000688"/>
    </source>
</evidence>
<keyword evidence="2" id="KW-1003">Cell membrane</keyword>
<evidence type="ECO:0000259" key="13">
    <source>
        <dbReference type="PROSITE" id="PS50262"/>
    </source>
</evidence>
<dbReference type="GO" id="GO:0007204">
    <property type="term" value="P:positive regulation of cytosolic calcium ion concentration"/>
    <property type="evidence" value="ECO:0007669"/>
    <property type="project" value="TreeGrafter"/>
</dbReference>
<dbReference type="PROSITE" id="PS00237">
    <property type="entry name" value="G_PROTEIN_RECEP_F1_1"/>
    <property type="match status" value="1"/>
</dbReference>
<dbReference type="GO" id="GO:0006955">
    <property type="term" value="P:immune response"/>
    <property type="evidence" value="ECO:0007669"/>
    <property type="project" value="TreeGrafter"/>
</dbReference>
<evidence type="ECO:0000256" key="6">
    <source>
        <dbReference type="ARBA" id="ARBA00023136"/>
    </source>
</evidence>
<evidence type="ECO:0000256" key="9">
    <source>
        <dbReference type="ARBA" id="ARBA00023224"/>
    </source>
</evidence>
<comment type="similarity">
    <text evidence="10">Belongs to the G-protein coupled receptor 1 family.</text>
</comment>
<dbReference type="PROSITE" id="PS50262">
    <property type="entry name" value="G_PROTEIN_RECEP_F1_2"/>
    <property type="match status" value="1"/>
</dbReference>
<dbReference type="Proteomes" id="UP001474421">
    <property type="component" value="Unassembled WGS sequence"/>
</dbReference>
<keyword evidence="6 12" id="KW-0472">Membrane</keyword>
<feature type="transmembrane region" description="Helical" evidence="12">
    <location>
        <begin position="131"/>
        <end position="157"/>
    </location>
</feature>
<dbReference type="InterPro" id="IPR000276">
    <property type="entry name" value="GPCR_Rhodpsn"/>
</dbReference>
<feature type="transmembrane region" description="Helical" evidence="12">
    <location>
        <begin position="7"/>
        <end position="33"/>
    </location>
</feature>
<feature type="transmembrane region" description="Helical" evidence="12">
    <location>
        <begin position="178"/>
        <end position="203"/>
    </location>
</feature>
<evidence type="ECO:0000256" key="2">
    <source>
        <dbReference type="ARBA" id="ARBA00022475"/>
    </source>
</evidence>
<dbReference type="GO" id="GO:0004974">
    <property type="term" value="F:leukotriene receptor activity"/>
    <property type="evidence" value="ECO:0007669"/>
    <property type="project" value="UniProtKB-ARBA"/>
</dbReference>
<evidence type="ECO:0000256" key="4">
    <source>
        <dbReference type="ARBA" id="ARBA00022989"/>
    </source>
</evidence>
<dbReference type="Pfam" id="PF00001">
    <property type="entry name" value="7tm_1"/>
    <property type="match status" value="1"/>
</dbReference>
<comment type="subcellular location">
    <subcellularLocation>
        <location evidence="1">Cell membrane</location>
        <topology evidence="1">Multi-pass membrane protein</topology>
    </subcellularLocation>
</comment>
<dbReference type="GO" id="GO:0016493">
    <property type="term" value="F:C-C chemokine receptor activity"/>
    <property type="evidence" value="ECO:0007669"/>
    <property type="project" value="TreeGrafter"/>
</dbReference>
<keyword evidence="3 10" id="KW-0812">Transmembrane</keyword>
<evidence type="ECO:0000256" key="3">
    <source>
        <dbReference type="ARBA" id="ARBA00022692"/>
    </source>
</evidence>
<evidence type="ECO:0000256" key="5">
    <source>
        <dbReference type="ARBA" id="ARBA00023040"/>
    </source>
</evidence>
<keyword evidence="9 10" id="KW-0807">Transducer</keyword>
<feature type="domain" description="G-protein coupled receptors family 1 profile" evidence="13">
    <location>
        <begin position="1"/>
        <end position="240"/>
    </location>
</feature>
<dbReference type="GO" id="GO:0060326">
    <property type="term" value="P:cell chemotaxis"/>
    <property type="evidence" value="ECO:0007669"/>
    <property type="project" value="TreeGrafter"/>
</dbReference>
<dbReference type="PANTHER" id="PTHR10489">
    <property type="entry name" value="CELL ADHESION MOLECULE"/>
    <property type="match status" value="1"/>
</dbReference>
<proteinExistence type="inferred from homology"/>
<keyword evidence="8" id="KW-0325">Glycoprotein</keyword>
<feature type="transmembrane region" description="Helical" evidence="12">
    <location>
        <begin position="45"/>
        <end position="66"/>
    </location>
</feature>
<reference evidence="14 15" key="1">
    <citation type="journal article" date="2024" name="Proc. Natl. Acad. Sci. U.S.A.">
        <title>The genetic regulatory architecture and epigenomic basis for age-related changes in rattlesnake venom.</title>
        <authorList>
            <person name="Hogan M.P."/>
            <person name="Holding M.L."/>
            <person name="Nystrom G.S."/>
            <person name="Colston T.J."/>
            <person name="Bartlett D.A."/>
            <person name="Mason A.J."/>
            <person name="Ellsworth S.A."/>
            <person name="Rautsaw R.M."/>
            <person name="Lawrence K.C."/>
            <person name="Strickland J.L."/>
            <person name="He B."/>
            <person name="Fraser P."/>
            <person name="Margres M.J."/>
            <person name="Gilbert D.M."/>
            <person name="Gibbs H.L."/>
            <person name="Parkinson C.L."/>
            <person name="Rokyta D.R."/>
        </authorList>
    </citation>
    <scope>NUCLEOTIDE SEQUENCE [LARGE SCALE GENOMIC DNA]</scope>
    <source>
        <strain evidence="14">DRR0105</strain>
    </source>
</reference>
<keyword evidence="4 12" id="KW-1133">Transmembrane helix</keyword>
<evidence type="ECO:0000256" key="12">
    <source>
        <dbReference type="SAM" id="Phobius"/>
    </source>
</evidence>
<gene>
    <name evidence="14" type="ORF">NXF25_016932</name>
</gene>
<name>A0AAW1ASX8_CROAD</name>
<organism evidence="14 15">
    <name type="scientific">Crotalus adamanteus</name>
    <name type="common">Eastern diamondback rattlesnake</name>
    <dbReference type="NCBI Taxonomy" id="8729"/>
    <lineage>
        <taxon>Eukaryota</taxon>
        <taxon>Metazoa</taxon>
        <taxon>Chordata</taxon>
        <taxon>Craniata</taxon>
        <taxon>Vertebrata</taxon>
        <taxon>Euteleostomi</taxon>
        <taxon>Lepidosauria</taxon>
        <taxon>Squamata</taxon>
        <taxon>Bifurcata</taxon>
        <taxon>Unidentata</taxon>
        <taxon>Episquamata</taxon>
        <taxon>Toxicofera</taxon>
        <taxon>Serpentes</taxon>
        <taxon>Colubroidea</taxon>
        <taxon>Viperidae</taxon>
        <taxon>Crotalinae</taxon>
        <taxon>Crotalus</taxon>
    </lineage>
</organism>
<dbReference type="PANTHER" id="PTHR10489:SF946">
    <property type="entry name" value="LEUKOTRIENE B4 RECEPTOR 1-LIKE"/>
    <property type="match status" value="1"/>
</dbReference>
<dbReference type="AlphaFoldDB" id="A0AAW1ASX8"/>
<evidence type="ECO:0000256" key="11">
    <source>
        <dbReference type="SAM" id="MobiDB-lite"/>
    </source>
</evidence>
<dbReference type="GO" id="GO:0019957">
    <property type="term" value="F:C-C chemokine binding"/>
    <property type="evidence" value="ECO:0007669"/>
    <property type="project" value="TreeGrafter"/>
</dbReference>
<protein>
    <submittedName>
        <fullName evidence="14">Leukotriene B4 receptor 1-like</fullName>
    </submittedName>
</protein>
<keyword evidence="15" id="KW-1185">Reference proteome</keyword>
<keyword evidence="5 10" id="KW-0297">G-protein coupled receptor</keyword>
<feature type="transmembrane region" description="Helical" evidence="12">
    <location>
        <begin position="86"/>
        <end position="111"/>
    </location>
</feature>
<feature type="transmembrane region" description="Helical" evidence="12">
    <location>
        <begin position="223"/>
        <end position="243"/>
    </location>
</feature>
<dbReference type="SUPFAM" id="SSF81321">
    <property type="entry name" value="Family A G protein-coupled receptor-like"/>
    <property type="match status" value="1"/>
</dbReference>
<evidence type="ECO:0000256" key="1">
    <source>
        <dbReference type="ARBA" id="ARBA00004651"/>
    </source>
</evidence>
<evidence type="ECO:0000313" key="14">
    <source>
        <dbReference type="EMBL" id="KAK9392843.1"/>
    </source>
</evidence>
<accession>A0AAW1ASX8</accession>